<evidence type="ECO:0000313" key="6">
    <source>
        <dbReference type="EnsemblProtists" id="EKX39677"/>
    </source>
</evidence>
<reference evidence="5 7" key="1">
    <citation type="journal article" date="2012" name="Nature">
        <title>Algal genomes reveal evolutionary mosaicism and the fate of nucleomorphs.</title>
        <authorList>
            <consortium name="DOE Joint Genome Institute"/>
            <person name="Curtis B.A."/>
            <person name="Tanifuji G."/>
            <person name="Burki F."/>
            <person name="Gruber A."/>
            <person name="Irimia M."/>
            <person name="Maruyama S."/>
            <person name="Arias M.C."/>
            <person name="Ball S.G."/>
            <person name="Gile G.H."/>
            <person name="Hirakawa Y."/>
            <person name="Hopkins J.F."/>
            <person name="Kuo A."/>
            <person name="Rensing S.A."/>
            <person name="Schmutz J."/>
            <person name="Symeonidi A."/>
            <person name="Elias M."/>
            <person name="Eveleigh R.J."/>
            <person name="Herman E.K."/>
            <person name="Klute M.J."/>
            <person name="Nakayama T."/>
            <person name="Obornik M."/>
            <person name="Reyes-Prieto A."/>
            <person name="Armbrust E.V."/>
            <person name="Aves S.J."/>
            <person name="Beiko R.G."/>
            <person name="Coutinho P."/>
            <person name="Dacks J.B."/>
            <person name="Durnford D.G."/>
            <person name="Fast N.M."/>
            <person name="Green B.R."/>
            <person name="Grisdale C.J."/>
            <person name="Hempel F."/>
            <person name="Henrissat B."/>
            <person name="Hoppner M.P."/>
            <person name="Ishida K."/>
            <person name="Kim E."/>
            <person name="Koreny L."/>
            <person name="Kroth P.G."/>
            <person name="Liu Y."/>
            <person name="Malik S.B."/>
            <person name="Maier U.G."/>
            <person name="McRose D."/>
            <person name="Mock T."/>
            <person name="Neilson J.A."/>
            <person name="Onodera N.T."/>
            <person name="Poole A.M."/>
            <person name="Pritham E.J."/>
            <person name="Richards T.A."/>
            <person name="Rocap G."/>
            <person name="Roy S.W."/>
            <person name="Sarai C."/>
            <person name="Schaack S."/>
            <person name="Shirato S."/>
            <person name="Slamovits C.H."/>
            <person name="Spencer D.F."/>
            <person name="Suzuki S."/>
            <person name="Worden A.Z."/>
            <person name="Zauner S."/>
            <person name="Barry K."/>
            <person name="Bell C."/>
            <person name="Bharti A.K."/>
            <person name="Crow J.A."/>
            <person name="Grimwood J."/>
            <person name="Kramer R."/>
            <person name="Lindquist E."/>
            <person name="Lucas S."/>
            <person name="Salamov A."/>
            <person name="McFadden G.I."/>
            <person name="Lane C.E."/>
            <person name="Keeling P.J."/>
            <person name="Gray M.W."/>
            <person name="Grigoriev I.V."/>
            <person name="Archibald J.M."/>
        </authorList>
    </citation>
    <scope>NUCLEOTIDE SEQUENCE</scope>
    <source>
        <strain evidence="5 7">CCMP2712</strain>
    </source>
</reference>
<dbReference type="STRING" id="905079.L1IU79"/>
<dbReference type="PANTHER" id="PTHR15231">
    <property type="entry name" value="PHOSPHATIDYLINOSITOL N-ACETYLGLUCOSAMINYLTRANSFERASE SUBUNIT H"/>
    <property type="match status" value="1"/>
</dbReference>
<reference evidence="7" key="2">
    <citation type="submission" date="2012-11" db="EMBL/GenBank/DDBJ databases">
        <authorList>
            <person name="Kuo A."/>
            <person name="Curtis B.A."/>
            <person name="Tanifuji G."/>
            <person name="Burki F."/>
            <person name="Gruber A."/>
            <person name="Irimia M."/>
            <person name="Maruyama S."/>
            <person name="Arias M.C."/>
            <person name="Ball S.G."/>
            <person name="Gile G.H."/>
            <person name="Hirakawa Y."/>
            <person name="Hopkins J.F."/>
            <person name="Rensing S.A."/>
            <person name="Schmutz J."/>
            <person name="Symeonidi A."/>
            <person name="Elias M."/>
            <person name="Eveleigh R.J."/>
            <person name="Herman E.K."/>
            <person name="Klute M.J."/>
            <person name="Nakayama T."/>
            <person name="Obornik M."/>
            <person name="Reyes-Prieto A."/>
            <person name="Armbrust E.V."/>
            <person name="Aves S.J."/>
            <person name="Beiko R.G."/>
            <person name="Coutinho P."/>
            <person name="Dacks J.B."/>
            <person name="Durnford D.G."/>
            <person name="Fast N.M."/>
            <person name="Green B.R."/>
            <person name="Grisdale C."/>
            <person name="Hempe F."/>
            <person name="Henrissat B."/>
            <person name="Hoppner M.P."/>
            <person name="Ishida K.-I."/>
            <person name="Kim E."/>
            <person name="Koreny L."/>
            <person name="Kroth P.G."/>
            <person name="Liu Y."/>
            <person name="Malik S.-B."/>
            <person name="Maier U.G."/>
            <person name="McRose D."/>
            <person name="Mock T."/>
            <person name="Neilson J.A."/>
            <person name="Onodera N.T."/>
            <person name="Poole A.M."/>
            <person name="Pritham E.J."/>
            <person name="Richards T.A."/>
            <person name="Rocap G."/>
            <person name="Roy S.W."/>
            <person name="Sarai C."/>
            <person name="Schaack S."/>
            <person name="Shirato S."/>
            <person name="Slamovits C.H."/>
            <person name="Spencer D.F."/>
            <person name="Suzuki S."/>
            <person name="Worden A.Z."/>
            <person name="Zauner S."/>
            <person name="Barry K."/>
            <person name="Bell C."/>
            <person name="Bharti A.K."/>
            <person name="Crow J.A."/>
            <person name="Grimwood J."/>
            <person name="Kramer R."/>
            <person name="Lindquist E."/>
            <person name="Lucas S."/>
            <person name="Salamov A."/>
            <person name="McFadden G.I."/>
            <person name="Lane C.E."/>
            <person name="Keeling P.J."/>
            <person name="Gray M.W."/>
            <person name="Grigoriev I.V."/>
            <person name="Archibald J.M."/>
        </authorList>
    </citation>
    <scope>NUCLEOTIDE SEQUENCE</scope>
    <source>
        <strain evidence="7">CCMP2712</strain>
    </source>
</reference>
<evidence type="ECO:0000256" key="1">
    <source>
        <dbReference type="ARBA" id="ARBA00004687"/>
    </source>
</evidence>
<dbReference type="AlphaFoldDB" id="L1IU79"/>
<gene>
    <name evidence="5" type="ORF">GUITHDRAFT_114173</name>
</gene>
<dbReference type="eggNOG" id="KOG4551">
    <property type="taxonomic scope" value="Eukaryota"/>
</dbReference>
<dbReference type="EMBL" id="JH993037">
    <property type="protein sequence ID" value="EKX39677.1"/>
    <property type="molecule type" value="Genomic_DNA"/>
</dbReference>
<keyword evidence="3" id="KW-0812">Transmembrane</keyword>
<proteinExistence type="inferred from homology"/>
<evidence type="ECO:0000259" key="4">
    <source>
        <dbReference type="Pfam" id="PF10181"/>
    </source>
</evidence>
<dbReference type="GO" id="GO:0006506">
    <property type="term" value="P:GPI anchor biosynthetic process"/>
    <property type="evidence" value="ECO:0007669"/>
    <property type="project" value="UniProtKB-UniPathway"/>
</dbReference>
<protein>
    <recommendedName>
        <fullName evidence="4">Phosphatidylinositol N-acetylglucosaminyltransferase subunit H conserved domain-containing protein</fullName>
    </recommendedName>
</protein>
<dbReference type="PaxDb" id="55529-EKX39677"/>
<name>L1IU79_GUITC</name>
<comment type="pathway">
    <text evidence="1">Glycolipid biosynthesis; glycosylphosphatidylinositol-anchor biosynthesis.</text>
</comment>
<feature type="domain" description="Phosphatidylinositol N-acetylglucosaminyltransferase subunit H conserved" evidence="4">
    <location>
        <begin position="81"/>
        <end position="143"/>
    </location>
</feature>
<evidence type="ECO:0000313" key="5">
    <source>
        <dbReference type="EMBL" id="EKX39677.1"/>
    </source>
</evidence>
<dbReference type="GO" id="GO:0000506">
    <property type="term" value="C:glycosylphosphatidylinositol-N-acetylglucosaminyltransferase (GPI-GnT) complex"/>
    <property type="evidence" value="ECO:0007669"/>
    <property type="project" value="InterPro"/>
</dbReference>
<keyword evidence="7" id="KW-1185">Reference proteome</keyword>
<dbReference type="OMA" id="IFDSIHI"/>
<dbReference type="InterPro" id="IPR019328">
    <property type="entry name" value="PIGH-H_dom"/>
</dbReference>
<dbReference type="RefSeq" id="XP_005826657.1">
    <property type="nucleotide sequence ID" value="XM_005826600.1"/>
</dbReference>
<dbReference type="GeneID" id="17296435"/>
<keyword evidence="3" id="KW-1133">Transmembrane helix</keyword>
<feature type="transmembrane region" description="Helical" evidence="3">
    <location>
        <begin position="49"/>
        <end position="71"/>
    </location>
</feature>
<evidence type="ECO:0000256" key="3">
    <source>
        <dbReference type="SAM" id="Phobius"/>
    </source>
</evidence>
<dbReference type="HOGENOM" id="CLU_1491787_0_0_1"/>
<accession>L1IU79</accession>
<dbReference type="OrthoDB" id="6256716at2759"/>
<comment type="similarity">
    <text evidence="2">Belongs to the PIGH family.</text>
</comment>
<reference evidence="6" key="3">
    <citation type="submission" date="2016-03" db="UniProtKB">
        <authorList>
            <consortium name="EnsemblProtists"/>
        </authorList>
    </citation>
    <scope>IDENTIFICATION</scope>
</reference>
<evidence type="ECO:0000313" key="7">
    <source>
        <dbReference type="Proteomes" id="UP000011087"/>
    </source>
</evidence>
<dbReference type="EnsemblProtists" id="EKX39677">
    <property type="protein sequence ID" value="EKX39677"/>
    <property type="gene ID" value="GUITHDRAFT_114173"/>
</dbReference>
<dbReference type="PANTHER" id="PTHR15231:SF1">
    <property type="entry name" value="PHOSPHATIDYLINOSITOL N-ACETYLGLUCOSAMINYLTRANSFERASE SUBUNIT H"/>
    <property type="match status" value="1"/>
</dbReference>
<organism evidence="5">
    <name type="scientific">Guillardia theta (strain CCMP2712)</name>
    <name type="common">Cryptophyte</name>
    <dbReference type="NCBI Taxonomy" id="905079"/>
    <lineage>
        <taxon>Eukaryota</taxon>
        <taxon>Cryptophyceae</taxon>
        <taxon>Pyrenomonadales</taxon>
        <taxon>Geminigeraceae</taxon>
        <taxon>Guillardia</taxon>
    </lineage>
</organism>
<keyword evidence="3" id="KW-0472">Membrane</keyword>
<dbReference type="Proteomes" id="UP000011087">
    <property type="component" value="Unassembled WGS sequence"/>
</dbReference>
<dbReference type="UniPathway" id="UPA00196"/>
<dbReference type="KEGG" id="gtt:GUITHDRAFT_114173"/>
<sequence length="181" mass="20857">MKEIPSLTVEHHAEGIVEFHSVSPKQPITFLSFSITTLKIGFASLAVKYILDCSVGLFLLQWLSLVLFILYRRRQMMERESLLVVHDLGIQVRRRYYSGKEEFFFVERSRIEDVIINEGIGYATVTYYLAIITKSEKEMLLGFSTLIPCLDDLLTDSNSKSNRAGMLKQGTEKEQQKFIHL</sequence>
<dbReference type="Pfam" id="PF10181">
    <property type="entry name" value="PIG-H"/>
    <property type="match status" value="1"/>
</dbReference>
<dbReference type="InterPro" id="IPR044215">
    <property type="entry name" value="PIG-H"/>
</dbReference>
<evidence type="ECO:0000256" key="2">
    <source>
        <dbReference type="ARBA" id="ARBA00009610"/>
    </source>
</evidence>